<dbReference type="Gene3D" id="1.10.630.10">
    <property type="entry name" value="Cytochrome P450"/>
    <property type="match status" value="1"/>
</dbReference>
<reference evidence="9" key="1">
    <citation type="submission" date="2022-06" db="EMBL/GenBank/DDBJ databases">
        <title>Uncovering the hologenomic basis of an extraordinary plant invasion.</title>
        <authorList>
            <person name="Bieker V.C."/>
            <person name="Martin M.D."/>
            <person name="Gilbert T."/>
            <person name="Hodgins K."/>
            <person name="Battlay P."/>
            <person name="Petersen B."/>
            <person name="Wilson J."/>
        </authorList>
    </citation>
    <scope>NUCLEOTIDE SEQUENCE</scope>
    <source>
        <strain evidence="9">AA19_3_7</strain>
        <tissue evidence="9">Leaf</tissue>
    </source>
</reference>
<evidence type="ECO:0000313" key="10">
    <source>
        <dbReference type="Proteomes" id="UP001206925"/>
    </source>
</evidence>
<feature type="transmembrane region" description="Helical" evidence="8">
    <location>
        <begin position="225"/>
        <end position="244"/>
    </location>
</feature>
<protein>
    <submittedName>
        <fullName evidence="9">Uncharacterized protein</fullName>
    </submittedName>
</protein>
<dbReference type="SUPFAM" id="SSF48264">
    <property type="entry name" value="Cytochrome P450"/>
    <property type="match status" value="1"/>
</dbReference>
<keyword evidence="8" id="KW-1133">Transmembrane helix</keyword>
<dbReference type="Pfam" id="PF00067">
    <property type="entry name" value="p450"/>
    <property type="match status" value="1"/>
</dbReference>
<dbReference type="InterPro" id="IPR050651">
    <property type="entry name" value="Plant_Cytochrome_P450_Monoox"/>
</dbReference>
<keyword evidence="8" id="KW-0812">Transmembrane</keyword>
<dbReference type="GO" id="GO:0005506">
    <property type="term" value="F:iron ion binding"/>
    <property type="evidence" value="ECO:0007669"/>
    <property type="project" value="InterPro"/>
</dbReference>
<feature type="transmembrane region" description="Helical" evidence="8">
    <location>
        <begin position="12"/>
        <end position="30"/>
    </location>
</feature>
<dbReference type="PRINTS" id="PR00385">
    <property type="entry name" value="P450"/>
</dbReference>
<dbReference type="Proteomes" id="UP001206925">
    <property type="component" value="Unassembled WGS sequence"/>
</dbReference>
<proteinExistence type="predicted"/>
<comment type="cofactor">
    <cofactor evidence="1 7">
        <name>heme</name>
        <dbReference type="ChEBI" id="CHEBI:30413"/>
    </cofactor>
</comment>
<evidence type="ECO:0000256" key="2">
    <source>
        <dbReference type="ARBA" id="ARBA00022617"/>
    </source>
</evidence>
<dbReference type="AlphaFoldDB" id="A0AAD5GF56"/>
<evidence type="ECO:0000256" key="3">
    <source>
        <dbReference type="ARBA" id="ARBA00022723"/>
    </source>
</evidence>
<dbReference type="PANTHER" id="PTHR47947">
    <property type="entry name" value="CYTOCHROME P450 82C3-RELATED"/>
    <property type="match status" value="1"/>
</dbReference>
<keyword evidence="8" id="KW-0472">Membrane</keyword>
<dbReference type="GO" id="GO:0004497">
    <property type="term" value="F:monooxygenase activity"/>
    <property type="evidence" value="ECO:0007669"/>
    <property type="project" value="UniProtKB-KW"/>
</dbReference>
<organism evidence="9 10">
    <name type="scientific">Ambrosia artemisiifolia</name>
    <name type="common">Common ragweed</name>
    <dbReference type="NCBI Taxonomy" id="4212"/>
    <lineage>
        <taxon>Eukaryota</taxon>
        <taxon>Viridiplantae</taxon>
        <taxon>Streptophyta</taxon>
        <taxon>Embryophyta</taxon>
        <taxon>Tracheophyta</taxon>
        <taxon>Spermatophyta</taxon>
        <taxon>Magnoliopsida</taxon>
        <taxon>eudicotyledons</taxon>
        <taxon>Gunneridae</taxon>
        <taxon>Pentapetalae</taxon>
        <taxon>asterids</taxon>
        <taxon>campanulids</taxon>
        <taxon>Asterales</taxon>
        <taxon>Asteraceae</taxon>
        <taxon>Asteroideae</taxon>
        <taxon>Heliantheae alliance</taxon>
        <taxon>Heliantheae</taxon>
        <taxon>Ambrosia</taxon>
    </lineage>
</organism>
<evidence type="ECO:0000313" key="9">
    <source>
        <dbReference type="EMBL" id="KAI7737833.1"/>
    </source>
</evidence>
<dbReference type="EMBL" id="JAMZMK010008946">
    <property type="protein sequence ID" value="KAI7737833.1"/>
    <property type="molecule type" value="Genomic_DNA"/>
</dbReference>
<dbReference type="InterPro" id="IPR001128">
    <property type="entry name" value="Cyt_P450"/>
</dbReference>
<evidence type="ECO:0000256" key="6">
    <source>
        <dbReference type="ARBA" id="ARBA00023033"/>
    </source>
</evidence>
<feature type="binding site" description="axial binding residue" evidence="7">
    <location>
        <position position="460"/>
    </location>
    <ligand>
        <name>heme</name>
        <dbReference type="ChEBI" id="CHEBI:30413"/>
    </ligand>
    <ligandPart>
        <name>Fe</name>
        <dbReference type="ChEBI" id="CHEBI:18248"/>
    </ligandPart>
</feature>
<evidence type="ECO:0000256" key="8">
    <source>
        <dbReference type="SAM" id="Phobius"/>
    </source>
</evidence>
<name>A0AAD5GF56_AMBAR</name>
<gene>
    <name evidence="9" type="ORF">M8C21_003540</name>
</gene>
<keyword evidence="3 7" id="KW-0479">Metal-binding</keyword>
<evidence type="ECO:0000256" key="1">
    <source>
        <dbReference type="ARBA" id="ARBA00001971"/>
    </source>
</evidence>
<dbReference type="PRINTS" id="PR00463">
    <property type="entry name" value="EP450I"/>
</dbReference>
<comment type="caution">
    <text evidence="9">The sequence shown here is derived from an EMBL/GenBank/DDBJ whole genome shotgun (WGS) entry which is preliminary data.</text>
</comment>
<dbReference type="PANTHER" id="PTHR47947:SF39">
    <property type="entry name" value="CYTOCHROME P450"/>
    <property type="match status" value="1"/>
</dbReference>
<keyword evidence="4" id="KW-0560">Oxidoreductase</keyword>
<evidence type="ECO:0000256" key="5">
    <source>
        <dbReference type="ARBA" id="ARBA00023004"/>
    </source>
</evidence>
<keyword evidence="2 7" id="KW-0349">Heme</keyword>
<dbReference type="InterPro" id="IPR036396">
    <property type="entry name" value="Cyt_P450_sf"/>
</dbReference>
<keyword evidence="10" id="KW-1185">Reference proteome</keyword>
<sequence length="521" mass="59128">MDLSYLQENYALILGTFGIIVILYCLPFLYKTTNTPPEARGAWPIIGHFKVFNGSDLPHVTLSSMADQHGPIFTIQLGIHRILVVSNSEIVKEIITNHDLIVSDRPNYIAAKILGRNGASFTFTPYGPYWRGIRKIISQELFSNSRLEKLMLVQMKELEKSIKSMHELWREKRDEQGKVLVEMKNWFGELDMNIMLKIVAGKCYTGGYGEDKEEMMNYREIIRVWFHYFGQFLVADALPFLNWLDLGGYKKKMKRVAKQLDSMVGKWLEEHRRTRSSGNAIGVNDFMDVMSQVAEDDDIAGYNADTIIKATCESLIAGGSDTITVMLTWVISLLLNNRFTLIKVQEELATHVGKDRQVNESDIKNLLYLQAVVKETFRLYPSAFLNAPRTFVKDCTIAGYHIPKGTWLIINKWKLHRDPKIWTNPCEFRPERFLSPKHMGLDVKGTNFELIPYGVGRRRCPGIGLANQGLHIVLATLLQNFDMSTPNGAPIDMSVTAGLTNPKATPLEVLVSPRLHATIDA</sequence>
<dbReference type="GO" id="GO:0016705">
    <property type="term" value="F:oxidoreductase activity, acting on paired donors, with incorporation or reduction of molecular oxygen"/>
    <property type="evidence" value="ECO:0007669"/>
    <property type="project" value="InterPro"/>
</dbReference>
<keyword evidence="6" id="KW-0503">Monooxygenase</keyword>
<keyword evidence="5 7" id="KW-0408">Iron</keyword>
<evidence type="ECO:0000256" key="4">
    <source>
        <dbReference type="ARBA" id="ARBA00023002"/>
    </source>
</evidence>
<accession>A0AAD5GF56</accession>
<dbReference type="FunFam" id="1.10.630.10:FF:000026">
    <property type="entry name" value="Cytochrome P450 82C4"/>
    <property type="match status" value="1"/>
</dbReference>
<evidence type="ECO:0000256" key="7">
    <source>
        <dbReference type="PIRSR" id="PIRSR602401-1"/>
    </source>
</evidence>
<dbReference type="GO" id="GO:0020037">
    <property type="term" value="F:heme binding"/>
    <property type="evidence" value="ECO:0007669"/>
    <property type="project" value="InterPro"/>
</dbReference>
<dbReference type="InterPro" id="IPR002401">
    <property type="entry name" value="Cyt_P450_E_grp-I"/>
</dbReference>